<evidence type="ECO:0000313" key="4">
    <source>
        <dbReference type="Proteomes" id="UP000184330"/>
    </source>
</evidence>
<reference evidence="3 4" key="1">
    <citation type="submission" date="2016-03" db="EMBL/GenBank/DDBJ databases">
        <authorList>
            <person name="Ploux O."/>
        </authorList>
    </citation>
    <scope>NUCLEOTIDE SEQUENCE [LARGE SCALE GENOMIC DNA]</scope>
    <source>
        <strain evidence="3 4">UAMH 11012</strain>
    </source>
</reference>
<dbReference type="Proteomes" id="UP000184330">
    <property type="component" value="Unassembled WGS sequence"/>
</dbReference>
<accession>A0A1L7XCN0</accession>
<evidence type="ECO:0000256" key="1">
    <source>
        <dbReference type="SAM" id="Phobius"/>
    </source>
</evidence>
<sequence length="388" mass="43996">MASQSPLGKVTTAQLQNLVEVLWSWPICAECLAGKPCQTTVCPWPRSTVLGRYFQFYKISTSTYECNIEAGQIPSITSHEDLFRIIQELKANPEITKAELLEKLSTNRPARVDRERALNLAAQIAMMVNCSASRQSSVLLEHGNHQTRWKRDVTFSQFIGDIFPPNDHPGIEDIKGNLRATKLKKHARLNFQPTDDLRNHLRLDRKGAVVEIFHHTAFLKEQLRLTKDQPRDLSVPDFIKMSVLPRALALEALDSIQKILFPLTDPKSKKLLLSLTSTSTCNFDTDILRYDSVSIRKPDEYNISYRYFGTRLADLHQELENPTPRGVEKWFERNSGARFVMMATIAGVIFAIFLGLLGLGLAAFQSYIGYMAWKYPVQAVSIPQSNAR</sequence>
<keyword evidence="4" id="KW-1185">Reference proteome</keyword>
<dbReference type="OrthoDB" id="5428890at2759"/>
<feature type="transmembrane region" description="Helical" evidence="1">
    <location>
        <begin position="339"/>
        <end position="364"/>
    </location>
</feature>
<dbReference type="PROSITE" id="PS51060">
    <property type="entry name" value="PARP_ALPHA_HD"/>
    <property type="match status" value="1"/>
</dbReference>
<feature type="domain" description="PARP alpha-helical" evidence="2">
    <location>
        <begin position="1"/>
        <end position="103"/>
    </location>
</feature>
<proteinExistence type="predicted"/>
<dbReference type="STRING" id="576137.A0A1L7XCN0"/>
<dbReference type="AlphaFoldDB" id="A0A1L7XCN0"/>
<keyword evidence="1" id="KW-1133">Transmembrane helix</keyword>
<evidence type="ECO:0000313" key="3">
    <source>
        <dbReference type="EMBL" id="CZR62772.1"/>
    </source>
</evidence>
<keyword evidence="1" id="KW-0812">Transmembrane</keyword>
<keyword evidence="1" id="KW-0472">Membrane</keyword>
<dbReference type="InterPro" id="IPR004102">
    <property type="entry name" value="Poly(ADP-ribose)pol_reg_dom"/>
</dbReference>
<name>A0A1L7XCN0_9HELO</name>
<dbReference type="EMBL" id="FJOG01000021">
    <property type="protein sequence ID" value="CZR62772.1"/>
    <property type="molecule type" value="Genomic_DNA"/>
</dbReference>
<gene>
    <name evidence="3" type="ORF">PAC_12669</name>
</gene>
<organism evidence="3 4">
    <name type="scientific">Phialocephala subalpina</name>
    <dbReference type="NCBI Taxonomy" id="576137"/>
    <lineage>
        <taxon>Eukaryota</taxon>
        <taxon>Fungi</taxon>
        <taxon>Dikarya</taxon>
        <taxon>Ascomycota</taxon>
        <taxon>Pezizomycotina</taxon>
        <taxon>Leotiomycetes</taxon>
        <taxon>Helotiales</taxon>
        <taxon>Mollisiaceae</taxon>
        <taxon>Phialocephala</taxon>
        <taxon>Phialocephala fortinii species complex</taxon>
    </lineage>
</organism>
<protein>
    <recommendedName>
        <fullName evidence="2">PARP alpha-helical domain-containing protein</fullName>
    </recommendedName>
</protein>
<evidence type="ECO:0000259" key="2">
    <source>
        <dbReference type="PROSITE" id="PS51060"/>
    </source>
</evidence>
<dbReference type="GO" id="GO:0003950">
    <property type="term" value="F:NAD+ poly-ADP-ribosyltransferase activity"/>
    <property type="evidence" value="ECO:0007669"/>
    <property type="project" value="InterPro"/>
</dbReference>